<gene>
    <name evidence="1" type="ORF">GCM10009737_28250</name>
</gene>
<reference evidence="1 2" key="1">
    <citation type="journal article" date="2019" name="Int. J. Syst. Evol. Microbiol.">
        <title>The Global Catalogue of Microorganisms (GCM) 10K type strain sequencing project: providing services to taxonomists for standard genome sequencing and annotation.</title>
        <authorList>
            <consortium name="The Broad Institute Genomics Platform"/>
            <consortium name="The Broad Institute Genome Sequencing Center for Infectious Disease"/>
            <person name="Wu L."/>
            <person name="Ma J."/>
        </authorList>
    </citation>
    <scope>NUCLEOTIDE SEQUENCE [LARGE SCALE GENOMIC DNA]</scope>
    <source>
        <strain evidence="1 2">JCM 14046</strain>
    </source>
</reference>
<dbReference type="EMBL" id="BAAAMY010000006">
    <property type="protein sequence ID" value="GAA1924891.1"/>
    <property type="molecule type" value="Genomic_DNA"/>
</dbReference>
<evidence type="ECO:0008006" key="3">
    <source>
        <dbReference type="Google" id="ProtNLM"/>
    </source>
</evidence>
<name>A0ABN2PLJ3_9ACTN</name>
<protein>
    <recommendedName>
        <fullName evidence="3">SseB protein N-terminal domain-containing protein</fullName>
    </recommendedName>
</protein>
<sequence length="102" mass="11073">MSAEALPPDALDALEEDEADVFTLPLPAGSTPVRRARPSFDTRAELIAHLLAGGELPVAMDFEGLPVRRVAALPTDREGEVWLTGLDADPDRSQRPTLRRTD</sequence>
<dbReference type="RefSeq" id="WP_344008196.1">
    <property type="nucleotide sequence ID" value="NZ_BAAAMY010000006.1"/>
</dbReference>
<evidence type="ECO:0000313" key="2">
    <source>
        <dbReference type="Proteomes" id="UP001501612"/>
    </source>
</evidence>
<keyword evidence="2" id="KW-1185">Reference proteome</keyword>
<proteinExistence type="predicted"/>
<comment type="caution">
    <text evidence="1">The sequence shown here is derived from an EMBL/GenBank/DDBJ whole genome shotgun (WGS) entry which is preliminary data.</text>
</comment>
<dbReference type="Proteomes" id="UP001501612">
    <property type="component" value="Unassembled WGS sequence"/>
</dbReference>
<organism evidence="1 2">
    <name type="scientific">Nocardioides lentus</name>
    <dbReference type="NCBI Taxonomy" id="338077"/>
    <lineage>
        <taxon>Bacteria</taxon>
        <taxon>Bacillati</taxon>
        <taxon>Actinomycetota</taxon>
        <taxon>Actinomycetes</taxon>
        <taxon>Propionibacteriales</taxon>
        <taxon>Nocardioidaceae</taxon>
        <taxon>Nocardioides</taxon>
    </lineage>
</organism>
<accession>A0ABN2PLJ3</accession>
<evidence type="ECO:0000313" key="1">
    <source>
        <dbReference type="EMBL" id="GAA1924891.1"/>
    </source>
</evidence>